<reference evidence="1 2" key="1">
    <citation type="submission" date="2016-10" db="EMBL/GenBank/DDBJ databases">
        <authorList>
            <person name="de Groot N.N."/>
        </authorList>
    </citation>
    <scope>NUCLEOTIDE SEQUENCE [LARGE SCALE GENOMIC DNA]</scope>
    <source>
        <strain evidence="1 2">DSM 6793</strain>
    </source>
</reference>
<dbReference type="Proteomes" id="UP000199514">
    <property type="component" value="Unassembled WGS sequence"/>
</dbReference>
<organism evidence="1 2">
    <name type="scientific">Flexibacter flexilis DSM 6793</name>
    <dbReference type="NCBI Taxonomy" id="927664"/>
    <lineage>
        <taxon>Bacteria</taxon>
        <taxon>Pseudomonadati</taxon>
        <taxon>Bacteroidota</taxon>
        <taxon>Cytophagia</taxon>
        <taxon>Cytophagales</taxon>
        <taxon>Flexibacteraceae</taxon>
        <taxon>Flexibacter</taxon>
    </lineage>
</organism>
<dbReference type="OrthoDB" id="5380756at2"/>
<proteinExistence type="predicted"/>
<evidence type="ECO:0000313" key="2">
    <source>
        <dbReference type="Proteomes" id="UP000199514"/>
    </source>
</evidence>
<evidence type="ECO:0000313" key="1">
    <source>
        <dbReference type="EMBL" id="SFC38679.1"/>
    </source>
</evidence>
<sequence>MAQFVPFAPNVEVNGQTARSIIDAIPMGRDYRIAILERHGIINPQDNQWYPQDKWLDAFKEIHDTIGQSTLFNIGKAIPENAQFPPQIDNLEKALQAIDVAYKMNHRGGEIGYYKLISFDKEKKTAVMECKNPYPSEFDRGIIMAMLRKFKPLESIRYEVSLDTSKPTRLNNADSCTYLITW</sequence>
<accession>A0A1I1IQY3</accession>
<dbReference type="AlphaFoldDB" id="A0A1I1IQY3"/>
<dbReference type="EMBL" id="FOLE01000005">
    <property type="protein sequence ID" value="SFC38679.1"/>
    <property type="molecule type" value="Genomic_DNA"/>
</dbReference>
<dbReference type="STRING" id="927664.SAMN05421780_10562"/>
<protein>
    <submittedName>
        <fullName evidence="1">Uncharacterized protein</fullName>
    </submittedName>
</protein>
<keyword evidence="2" id="KW-1185">Reference proteome</keyword>
<dbReference type="RefSeq" id="WP_091511507.1">
    <property type="nucleotide sequence ID" value="NZ_FOLE01000005.1"/>
</dbReference>
<name>A0A1I1IQY3_9BACT</name>
<gene>
    <name evidence="1" type="ORF">SAMN05421780_10562</name>
</gene>